<reference evidence="2 3" key="1">
    <citation type="submission" date="2017-04" db="EMBL/GenBank/DDBJ databases">
        <authorList>
            <person name="Afonso C.L."/>
            <person name="Miller P.J."/>
            <person name="Scott M.A."/>
            <person name="Spackman E."/>
            <person name="Goraichik I."/>
            <person name="Dimitrov K.M."/>
            <person name="Suarez D.L."/>
            <person name="Swayne D.E."/>
        </authorList>
    </citation>
    <scope>NUCLEOTIDE SEQUENCE [LARGE SCALE GENOMIC DNA]</scope>
    <source>
        <strain evidence="3">XA(T)</strain>
    </source>
</reference>
<dbReference type="Proteomes" id="UP000192775">
    <property type="component" value="Chromosome"/>
</dbReference>
<dbReference type="KEGG" id="cphy:B5808_17345"/>
<dbReference type="STRING" id="1619308.B5808_17345"/>
<keyword evidence="1" id="KW-0472">Membrane</keyword>
<accession>A0A1X9LU13</accession>
<protein>
    <submittedName>
        <fullName evidence="2">Uncharacterized protein</fullName>
    </submittedName>
</protein>
<gene>
    <name evidence="2" type="ORF">B5808_17345</name>
</gene>
<feature type="transmembrane region" description="Helical" evidence="1">
    <location>
        <begin position="12"/>
        <end position="38"/>
    </location>
</feature>
<keyword evidence="1" id="KW-1133">Transmembrane helix</keyword>
<name>A0A1X9LU13_9MICO</name>
<evidence type="ECO:0000313" key="2">
    <source>
        <dbReference type="EMBL" id="ARJ07471.1"/>
    </source>
</evidence>
<keyword evidence="1" id="KW-0812">Transmembrane</keyword>
<sequence>MSIALWWPAFTLGAWGTLFFDQGLTVWAASVGALVVVLIQPRGRKRLWKALALLVPSLWVVLLFVVVDDTSDLLTGILTLAGLIAAVLGLPVTIWVLARVVWPEFGEDIPWSRRLIVLGAVLLIAVASFFLGANQSRFLTCGDFTISGNSEPPGCTPGPPDILFE</sequence>
<dbReference type="EMBL" id="CP020715">
    <property type="protein sequence ID" value="ARJ07471.1"/>
    <property type="molecule type" value="Genomic_DNA"/>
</dbReference>
<evidence type="ECO:0000313" key="3">
    <source>
        <dbReference type="Proteomes" id="UP000192775"/>
    </source>
</evidence>
<feature type="transmembrane region" description="Helical" evidence="1">
    <location>
        <begin position="114"/>
        <end position="133"/>
    </location>
</feature>
<keyword evidence="3" id="KW-1185">Reference proteome</keyword>
<organism evidence="2 3">
    <name type="scientific">Cnuibacter physcomitrellae</name>
    <dbReference type="NCBI Taxonomy" id="1619308"/>
    <lineage>
        <taxon>Bacteria</taxon>
        <taxon>Bacillati</taxon>
        <taxon>Actinomycetota</taxon>
        <taxon>Actinomycetes</taxon>
        <taxon>Micrococcales</taxon>
        <taxon>Microbacteriaceae</taxon>
        <taxon>Cnuibacter</taxon>
    </lineage>
</organism>
<feature type="transmembrane region" description="Helical" evidence="1">
    <location>
        <begin position="73"/>
        <end position="102"/>
    </location>
</feature>
<evidence type="ECO:0000256" key="1">
    <source>
        <dbReference type="SAM" id="Phobius"/>
    </source>
</evidence>
<dbReference type="AlphaFoldDB" id="A0A1X9LU13"/>
<feature type="transmembrane region" description="Helical" evidence="1">
    <location>
        <begin position="50"/>
        <end position="67"/>
    </location>
</feature>
<proteinExistence type="predicted"/>